<dbReference type="AlphaFoldDB" id="F0WSI9"/>
<gene>
    <name evidence="2" type="primary">AlNc14C233G9333</name>
    <name evidence="2" type="ORF">ALNC14_104580</name>
</gene>
<feature type="region of interest" description="Disordered" evidence="1">
    <location>
        <begin position="41"/>
        <end position="72"/>
    </location>
</feature>
<name>F0WSI9_9STRA</name>
<feature type="region of interest" description="Disordered" evidence="1">
    <location>
        <begin position="97"/>
        <end position="135"/>
    </location>
</feature>
<evidence type="ECO:0000313" key="2">
    <source>
        <dbReference type="EMBL" id="CCA24314.1"/>
    </source>
</evidence>
<dbReference type="EMBL" id="FR824278">
    <property type="protein sequence ID" value="CCA24314.1"/>
    <property type="molecule type" value="Genomic_DNA"/>
</dbReference>
<feature type="compositionally biased region" description="Polar residues" evidence="1">
    <location>
        <begin position="117"/>
        <end position="129"/>
    </location>
</feature>
<reference evidence="2" key="2">
    <citation type="submission" date="2011-02" db="EMBL/GenBank/DDBJ databases">
        <authorList>
            <person name="MacLean D."/>
        </authorList>
    </citation>
    <scope>NUCLEOTIDE SEQUENCE</scope>
</reference>
<sequence>MVSIDISGPLTDTSKHAAPRNALSSATGAPIAALESSCTALPPNEESTATTDQSAVAMASDPSLHSTFDGSSRDLKAVAPSFTQASHSVVHEAATLGRPDSIPTDLPLPMGVDAECASSTSKPGSSTEATGLGLF</sequence>
<proteinExistence type="predicted"/>
<evidence type="ECO:0000256" key="1">
    <source>
        <dbReference type="SAM" id="MobiDB-lite"/>
    </source>
</evidence>
<dbReference type="HOGENOM" id="CLU_1889629_0_0_1"/>
<feature type="compositionally biased region" description="Polar residues" evidence="1">
    <location>
        <begin position="45"/>
        <end position="54"/>
    </location>
</feature>
<protein>
    <submittedName>
        <fullName evidence="2">AlNc14C233G9333 protein</fullName>
    </submittedName>
</protein>
<accession>F0WSI9</accession>
<organism evidence="2">
    <name type="scientific">Albugo laibachii Nc14</name>
    <dbReference type="NCBI Taxonomy" id="890382"/>
    <lineage>
        <taxon>Eukaryota</taxon>
        <taxon>Sar</taxon>
        <taxon>Stramenopiles</taxon>
        <taxon>Oomycota</taxon>
        <taxon>Peronosporomycetes</taxon>
        <taxon>Albuginales</taxon>
        <taxon>Albuginaceae</taxon>
        <taxon>Albugo</taxon>
    </lineage>
</organism>
<feature type="region of interest" description="Disordered" evidence="1">
    <location>
        <begin position="1"/>
        <end position="23"/>
    </location>
</feature>
<reference evidence="2" key="1">
    <citation type="journal article" date="2011" name="PLoS Biol.">
        <title>Gene gain and loss during evolution of obligate parasitism in the white rust pathogen of Arabidopsis thaliana.</title>
        <authorList>
            <person name="Kemen E."/>
            <person name="Gardiner A."/>
            <person name="Schultz-Larsen T."/>
            <person name="Kemen A.C."/>
            <person name="Balmuth A.L."/>
            <person name="Robert-Seilaniantz A."/>
            <person name="Bailey K."/>
            <person name="Holub E."/>
            <person name="Studholme D.J."/>
            <person name="Maclean D."/>
            <person name="Jones J.D."/>
        </authorList>
    </citation>
    <scope>NUCLEOTIDE SEQUENCE</scope>
</reference>